<name>A0AAV6YP36_ENGPU</name>
<dbReference type="Pfam" id="PF08393">
    <property type="entry name" value="DHC_N2"/>
    <property type="match status" value="1"/>
</dbReference>
<dbReference type="GO" id="GO:0051959">
    <property type="term" value="F:dynein light intermediate chain binding"/>
    <property type="evidence" value="ECO:0007669"/>
    <property type="project" value="InterPro"/>
</dbReference>
<dbReference type="GO" id="GO:0007018">
    <property type="term" value="P:microtubule-based movement"/>
    <property type="evidence" value="ECO:0007669"/>
    <property type="project" value="InterPro"/>
</dbReference>
<feature type="compositionally biased region" description="Basic and acidic residues" evidence="1">
    <location>
        <begin position="253"/>
        <end position="271"/>
    </location>
</feature>
<sequence length="286" mass="33188">MFSSHHISTMYPWLHVSTMFSSHHISTMKSWIHVSSKFFWHLVSRFYVFSTFCRLLVSLCFVGFQMKFCLPTGKSFDLSAISVGEQQIQARQDSWKLLSSCREQIAGWKLSTFMKVNTERMREKLQLWEKSLQDLTLVLHEGDPILQCVVDSLQDFSQHLPLVQSLLDPAVKHKHWAAIFAVMERPMVGLKTLTLMELLSDPLLKQQDQIHKILLQARAEFSVFQEFGKIQTSWQEKEFCLVRFFLCVSKEDPPPDLSKRPPSGRHWDRARGYSSQDTGTFLLAGE</sequence>
<organism evidence="3 4">
    <name type="scientific">Engystomops pustulosus</name>
    <name type="common">Tungara frog</name>
    <name type="synonym">Physalaemus pustulosus</name>
    <dbReference type="NCBI Taxonomy" id="76066"/>
    <lineage>
        <taxon>Eukaryota</taxon>
        <taxon>Metazoa</taxon>
        <taxon>Chordata</taxon>
        <taxon>Craniata</taxon>
        <taxon>Vertebrata</taxon>
        <taxon>Euteleostomi</taxon>
        <taxon>Amphibia</taxon>
        <taxon>Batrachia</taxon>
        <taxon>Anura</taxon>
        <taxon>Neobatrachia</taxon>
        <taxon>Hyloidea</taxon>
        <taxon>Leptodactylidae</taxon>
        <taxon>Leiuperinae</taxon>
        <taxon>Engystomops</taxon>
    </lineage>
</organism>
<comment type="caution">
    <text evidence="3">The sequence shown here is derived from an EMBL/GenBank/DDBJ whole genome shotgun (WGS) entry which is preliminary data.</text>
</comment>
<proteinExistence type="predicted"/>
<feature type="non-terminal residue" evidence="3">
    <location>
        <position position="286"/>
    </location>
</feature>
<dbReference type="GO" id="GO:0045505">
    <property type="term" value="F:dynein intermediate chain binding"/>
    <property type="evidence" value="ECO:0007669"/>
    <property type="project" value="InterPro"/>
</dbReference>
<dbReference type="GO" id="GO:0030286">
    <property type="term" value="C:dynein complex"/>
    <property type="evidence" value="ECO:0007669"/>
    <property type="project" value="InterPro"/>
</dbReference>
<feature type="domain" description="Dynein heavy chain linker" evidence="2">
    <location>
        <begin position="85"/>
        <end position="243"/>
    </location>
</feature>
<evidence type="ECO:0000313" key="3">
    <source>
        <dbReference type="EMBL" id="KAG8535778.1"/>
    </source>
</evidence>
<dbReference type="AlphaFoldDB" id="A0AAV6YP36"/>
<dbReference type="InterPro" id="IPR013602">
    <property type="entry name" value="Dynein_heavy_linker"/>
</dbReference>
<gene>
    <name evidence="3" type="ORF">GDO81_027807</name>
</gene>
<dbReference type="Gene3D" id="1.10.287.2620">
    <property type="match status" value="1"/>
</dbReference>
<reference evidence="3" key="1">
    <citation type="thesis" date="2020" institute="ProQuest LLC" country="789 East Eisenhower Parkway, Ann Arbor, MI, USA">
        <title>Comparative Genomics and Chromosome Evolution.</title>
        <authorList>
            <person name="Mudd A.B."/>
        </authorList>
    </citation>
    <scope>NUCLEOTIDE SEQUENCE</scope>
    <source>
        <strain evidence="3">237g6f4</strain>
        <tissue evidence="3">Blood</tissue>
    </source>
</reference>
<dbReference type="PANTHER" id="PTHR45703:SF36">
    <property type="entry name" value="DYNEIN HEAVY CHAIN, CYTOPLASMIC"/>
    <property type="match status" value="1"/>
</dbReference>
<keyword evidence="4" id="KW-1185">Reference proteome</keyword>
<protein>
    <recommendedName>
        <fullName evidence="2">Dynein heavy chain linker domain-containing protein</fullName>
    </recommendedName>
</protein>
<dbReference type="Proteomes" id="UP000824782">
    <property type="component" value="Unassembled WGS sequence"/>
</dbReference>
<feature type="region of interest" description="Disordered" evidence="1">
    <location>
        <begin position="253"/>
        <end position="278"/>
    </location>
</feature>
<evidence type="ECO:0000313" key="4">
    <source>
        <dbReference type="Proteomes" id="UP000824782"/>
    </source>
</evidence>
<dbReference type="EMBL" id="WNYA01057861">
    <property type="protein sequence ID" value="KAG8535778.1"/>
    <property type="molecule type" value="Genomic_DNA"/>
</dbReference>
<evidence type="ECO:0000256" key="1">
    <source>
        <dbReference type="SAM" id="MobiDB-lite"/>
    </source>
</evidence>
<accession>A0AAV6YP36</accession>
<dbReference type="InterPro" id="IPR026983">
    <property type="entry name" value="DHC"/>
</dbReference>
<dbReference type="PANTHER" id="PTHR45703">
    <property type="entry name" value="DYNEIN HEAVY CHAIN"/>
    <property type="match status" value="1"/>
</dbReference>
<evidence type="ECO:0000259" key="2">
    <source>
        <dbReference type="Pfam" id="PF08393"/>
    </source>
</evidence>